<evidence type="ECO:0000256" key="2">
    <source>
        <dbReference type="ARBA" id="ARBA00022448"/>
    </source>
</evidence>
<proteinExistence type="predicted"/>
<dbReference type="RefSeq" id="WP_071793225.1">
    <property type="nucleotide sequence ID" value="NZ_LZDD01000001.1"/>
</dbReference>
<keyword evidence="3" id="KW-1003">Cell membrane</keyword>
<evidence type="ECO:0000313" key="9">
    <source>
        <dbReference type="Proteomes" id="UP000182015"/>
    </source>
</evidence>
<feature type="transmembrane region" description="Helical" evidence="7">
    <location>
        <begin position="93"/>
        <end position="115"/>
    </location>
</feature>
<feature type="transmembrane region" description="Helical" evidence="7">
    <location>
        <begin position="35"/>
        <end position="52"/>
    </location>
</feature>
<accession>A0A1L8MP55</accession>
<organism evidence="8 9">
    <name type="scientific">Streptococcus bovimastitidis</name>
    <dbReference type="NCBI Taxonomy" id="1856638"/>
    <lineage>
        <taxon>Bacteria</taxon>
        <taxon>Bacillati</taxon>
        <taxon>Bacillota</taxon>
        <taxon>Bacilli</taxon>
        <taxon>Lactobacillales</taxon>
        <taxon>Streptococcaceae</taxon>
        <taxon>Streptococcus</taxon>
    </lineage>
</organism>
<dbReference type="PANTHER" id="PTHR36838">
    <property type="entry name" value="AUXIN EFFLUX CARRIER FAMILY PROTEIN"/>
    <property type="match status" value="1"/>
</dbReference>
<dbReference type="InterPro" id="IPR004776">
    <property type="entry name" value="Mem_transp_PIN-like"/>
</dbReference>
<dbReference type="EMBL" id="LZDD01000001">
    <property type="protein sequence ID" value="OJF72541.1"/>
    <property type="molecule type" value="Genomic_DNA"/>
</dbReference>
<keyword evidence="6 7" id="KW-0472">Membrane</keyword>
<evidence type="ECO:0000256" key="3">
    <source>
        <dbReference type="ARBA" id="ARBA00022475"/>
    </source>
</evidence>
<keyword evidence="2" id="KW-0813">Transport</keyword>
<feature type="transmembrane region" description="Helical" evidence="7">
    <location>
        <begin position="6"/>
        <end position="23"/>
    </location>
</feature>
<comment type="subcellular location">
    <subcellularLocation>
        <location evidence="1">Membrane</location>
        <topology evidence="1">Multi-pass membrane protein</topology>
    </subcellularLocation>
</comment>
<comment type="caution">
    <text evidence="8">The sequence shown here is derived from an EMBL/GenBank/DDBJ whole genome shotgun (WGS) entry which is preliminary data.</text>
</comment>
<dbReference type="STRING" id="1856638.A9Q68_03055"/>
<feature type="transmembrane region" description="Helical" evidence="7">
    <location>
        <begin position="58"/>
        <end position="81"/>
    </location>
</feature>
<feature type="transmembrane region" description="Helical" evidence="7">
    <location>
        <begin position="255"/>
        <end position="277"/>
    </location>
</feature>
<feature type="transmembrane region" description="Helical" evidence="7">
    <location>
        <begin position="222"/>
        <end position="243"/>
    </location>
</feature>
<gene>
    <name evidence="8" type="ORF">A9Q68_03055</name>
</gene>
<feature type="transmembrane region" description="Helical" evidence="7">
    <location>
        <begin position="284"/>
        <end position="308"/>
    </location>
</feature>
<dbReference type="AlphaFoldDB" id="A0A1L8MP55"/>
<evidence type="ECO:0000256" key="7">
    <source>
        <dbReference type="SAM" id="Phobius"/>
    </source>
</evidence>
<feature type="transmembrane region" description="Helical" evidence="7">
    <location>
        <begin position="192"/>
        <end position="210"/>
    </location>
</feature>
<evidence type="ECO:0000256" key="6">
    <source>
        <dbReference type="ARBA" id="ARBA00023136"/>
    </source>
</evidence>
<keyword evidence="5 7" id="KW-1133">Transmembrane helix</keyword>
<keyword evidence="9" id="KW-1185">Reference proteome</keyword>
<dbReference type="Proteomes" id="UP000182015">
    <property type="component" value="Unassembled WGS sequence"/>
</dbReference>
<sequence>MNAFNTLAPVFFMLILGYLARHFEWIKPQDKNGANAIIFTVLFPILIFHLMLHAELKLATVPIILYTLLAFVLAIFVGKLLRNFIGESRSHFAHFLLPTVEGGSVALPLYLSIVGVSSNTVIFDIAGSIAAFLIIPIMVSKAAANDTSNKELLISIVKHPFVIAIFLGLLGNIFQVANVIASSPIAPAYEGIMAKATGPIGGMILFILGYDLKLDLETIKPLAKLALVRFSFYALVILGFFLLFPSMMTNEKFKLAVLVYFMCPTGFALPAIISPVFKTEEDELFSATFISLSLMVTLIVYTLIVIFMV</sequence>
<evidence type="ECO:0000313" key="8">
    <source>
        <dbReference type="EMBL" id="OJF72541.1"/>
    </source>
</evidence>
<evidence type="ECO:0000256" key="1">
    <source>
        <dbReference type="ARBA" id="ARBA00004141"/>
    </source>
</evidence>
<dbReference type="GO" id="GO:0016020">
    <property type="term" value="C:membrane"/>
    <property type="evidence" value="ECO:0007669"/>
    <property type="project" value="UniProtKB-SubCell"/>
</dbReference>
<dbReference type="OrthoDB" id="2217305at2"/>
<dbReference type="Pfam" id="PF03547">
    <property type="entry name" value="Mem_trans"/>
    <property type="match status" value="1"/>
</dbReference>
<name>A0A1L8MP55_9STRE</name>
<dbReference type="PANTHER" id="PTHR36838:SF3">
    <property type="entry name" value="TRANSPORTER AUXIN EFFLUX CARRIER EC FAMILY"/>
    <property type="match status" value="1"/>
</dbReference>
<feature type="transmembrane region" description="Helical" evidence="7">
    <location>
        <begin position="121"/>
        <end position="140"/>
    </location>
</feature>
<evidence type="ECO:0000256" key="4">
    <source>
        <dbReference type="ARBA" id="ARBA00022692"/>
    </source>
</evidence>
<dbReference type="GO" id="GO:0055085">
    <property type="term" value="P:transmembrane transport"/>
    <property type="evidence" value="ECO:0007669"/>
    <property type="project" value="InterPro"/>
</dbReference>
<reference evidence="9" key="1">
    <citation type="submission" date="2016-06" db="EMBL/GenBank/DDBJ databases">
        <authorList>
            <person name="de Vries S.P.W."/>
            <person name="Hadjirin N.F."/>
            <person name="Lay E.M."/>
            <person name="Zadoks R.N."/>
            <person name="Peacock S.J."/>
            <person name="Parkhill J."/>
            <person name="Grant A.J."/>
            <person name="Mcdougall S."/>
            <person name="Holmes M.A."/>
        </authorList>
    </citation>
    <scope>NUCLEOTIDE SEQUENCE [LARGE SCALE GENOMIC DNA]</scope>
    <source>
        <strain evidence="9">NZ1587</strain>
    </source>
</reference>
<evidence type="ECO:0000256" key="5">
    <source>
        <dbReference type="ARBA" id="ARBA00022989"/>
    </source>
</evidence>
<keyword evidence="4 7" id="KW-0812">Transmembrane</keyword>
<protein>
    <submittedName>
        <fullName evidence="8">Transporter</fullName>
    </submittedName>
</protein>
<feature type="transmembrane region" description="Helical" evidence="7">
    <location>
        <begin position="161"/>
        <end position="180"/>
    </location>
</feature>